<dbReference type="EMBL" id="PXWF02000244">
    <property type="protein sequence ID" value="PWF46625.1"/>
    <property type="molecule type" value="Genomic_DNA"/>
</dbReference>
<dbReference type="InterPro" id="IPR036514">
    <property type="entry name" value="SGNH_hydro_sf"/>
</dbReference>
<dbReference type="SUPFAM" id="SSF52266">
    <property type="entry name" value="SGNH hydrolase"/>
    <property type="match status" value="1"/>
</dbReference>
<evidence type="ECO:0000313" key="1">
    <source>
        <dbReference type="EMBL" id="PWF46625.1"/>
    </source>
</evidence>
<evidence type="ECO:0008006" key="3">
    <source>
        <dbReference type="Google" id="ProtNLM"/>
    </source>
</evidence>
<name>A0A2U2HIK6_9BURK</name>
<keyword evidence="2" id="KW-1185">Reference proteome</keyword>
<dbReference type="GO" id="GO:0016788">
    <property type="term" value="F:hydrolase activity, acting on ester bonds"/>
    <property type="evidence" value="ECO:0007669"/>
    <property type="project" value="UniProtKB-ARBA"/>
</dbReference>
<dbReference type="AlphaFoldDB" id="A0A2U2HIK6"/>
<comment type="caution">
    <text evidence="1">The sequence shown here is derived from an EMBL/GenBank/DDBJ whole genome shotgun (WGS) entry which is preliminary data.</text>
</comment>
<dbReference type="Gene3D" id="3.40.50.1110">
    <property type="entry name" value="SGNH hydrolase"/>
    <property type="match status" value="1"/>
</dbReference>
<gene>
    <name evidence="1" type="ORF">C7C56_016160</name>
</gene>
<reference evidence="1 2" key="1">
    <citation type="submission" date="2018-04" db="EMBL/GenBank/DDBJ databases">
        <title>Massilia violaceinigra sp. nov., a novel purple-pigmented bacterium isolated from Tianshan glacier, Xinjiang, China.</title>
        <authorList>
            <person name="Wang H."/>
        </authorList>
    </citation>
    <scope>NUCLEOTIDE SEQUENCE [LARGE SCALE GENOMIC DNA]</scope>
    <source>
        <strain evidence="1 2">B448-2</strain>
    </source>
</reference>
<accession>A0A2U2HIK6</accession>
<sequence>MYVGNLPAVFDALAASNGRDAQSEMIAKGGHTLARHLSDGAASKALATGKFDYLVLQERGGDIIGSFGQNDRDGAKVSLQEFTRLATAARAEPIYLGTYQPLPAVSDALLKAEGSLADRLKLAYVPVSGHFRTAVAAAPEAAWLDKDGMHPGRDLTFLKAVLLYRQIFGALPAATAFAVEAVMAAPRTSAKSTHVYSKERVAVVLEIAATKDAIQE</sequence>
<evidence type="ECO:0000313" key="2">
    <source>
        <dbReference type="Proteomes" id="UP000241421"/>
    </source>
</evidence>
<dbReference type="Proteomes" id="UP000241421">
    <property type="component" value="Unassembled WGS sequence"/>
</dbReference>
<organism evidence="1 2">
    <name type="scientific">Massilia glaciei</name>
    <dbReference type="NCBI Taxonomy" id="1524097"/>
    <lineage>
        <taxon>Bacteria</taxon>
        <taxon>Pseudomonadati</taxon>
        <taxon>Pseudomonadota</taxon>
        <taxon>Betaproteobacteria</taxon>
        <taxon>Burkholderiales</taxon>
        <taxon>Oxalobacteraceae</taxon>
        <taxon>Telluria group</taxon>
        <taxon>Massilia</taxon>
    </lineage>
</organism>
<protein>
    <recommendedName>
        <fullName evidence="3">SGNH/GDSL hydrolase family protein</fullName>
    </recommendedName>
</protein>
<proteinExistence type="predicted"/>